<dbReference type="AlphaFoldDB" id="A0A6A6PEP3"/>
<dbReference type="EC" id="2.7.11.1" evidence="4"/>
<keyword evidence="8" id="KW-0819">tRNA processing</keyword>
<comment type="similarity">
    <text evidence="2">Belongs to the protein kinase superfamily. BUD32 family.</text>
</comment>
<keyword evidence="10 18" id="KW-0418">Kinase</keyword>
<dbReference type="GO" id="GO:0005634">
    <property type="term" value="C:nucleus"/>
    <property type="evidence" value="ECO:0007669"/>
    <property type="project" value="TreeGrafter"/>
</dbReference>
<evidence type="ECO:0000256" key="13">
    <source>
        <dbReference type="ARBA" id="ARBA00033194"/>
    </source>
</evidence>
<name>A0A6A6PEP3_9PEZI</name>
<dbReference type="SUPFAM" id="SSF56112">
    <property type="entry name" value="Protein kinase-like (PK-like)"/>
    <property type="match status" value="1"/>
</dbReference>
<dbReference type="FunFam" id="3.30.200.20:FF:000603">
    <property type="entry name" value="EKC/KEOPS complex subunit bud32"/>
    <property type="match status" value="1"/>
</dbReference>
<feature type="compositionally biased region" description="Pro residues" evidence="16">
    <location>
        <begin position="26"/>
        <end position="39"/>
    </location>
</feature>
<sequence>MAPYTPHTLPPPFTPFPSTSNASGEPPQPALLPASAPLPPPRLVTQGAESLLFRTAFLTLDTACALKYRPAKAYRHAALDRRLTKARLLAEARSLVKCRREGVRVPAVLGADWVAGWLAMEWIPGLTIRACLDHFLHQHHHDISSSSAPATADPNPEHSAALWGLMARVGRAVGRLHEIGVVHGDLTTSNLMIRPPPPATTIPAGLEPSDESGERISAATGARKTDEETIVAAEESEDDFDATALLQHGTVWLIDFGLAAQTPQDEDRAVDLYVLERAFGSTHPAAEELFQEVLRVYGESYKGAKTALRRLEDVRARGRKRSMIG</sequence>
<evidence type="ECO:0000256" key="15">
    <source>
        <dbReference type="ARBA" id="ARBA00048679"/>
    </source>
</evidence>
<proteinExistence type="inferred from homology"/>
<evidence type="ECO:0000256" key="9">
    <source>
        <dbReference type="ARBA" id="ARBA00022741"/>
    </source>
</evidence>
<dbReference type="InterPro" id="IPR000719">
    <property type="entry name" value="Prot_kinase_dom"/>
</dbReference>
<dbReference type="InterPro" id="IPR011009">
    <property type="entry name" value="Kinase-like_dom_sf"/>
</dbReference>
<dbReference type="GO" id="GO:0005524">
    <property type="term" value="F:ATP binding"/>
    <property type="evidence" value="ECO:0007669"/>
    <property type="project" value="UniProtKB-KW"/>
</dbReference>
<organism evidence="18 19">
    <name type="scientific">Lineolata rhizophorae</name>
    <dbReference type="NCBI Taxonomy" id="578093"/>
    <lineage>
        <taxon>Eukaryota</taxon>
        <taxon>Fungi</taxon>
        <taxon>Dikarya</taxon>
        <taxon>Ascomycota</taxon>
        <taxon>Pezizomycotina</taxon>
        <taxon>Dothideomycetes</taxon>
        <taxon>Dothideomycetes incertae sedis</taxon>
        <taxon>Lineolatales</taxon>
        <taxon>Lineolataceae</taxon>
        <taxon>Lineolata</taxon>
    </lineage>
</organism>
<dbReference type="PROSITE" id="PS00109">
    <property type="entry name" value="PROTEIN_KINASE_TYR"/>
    <property type="match status" value="1"/>
</dbReference>
<keyword evidence="19" id="KW-1185">Reference proteome</keyword>
<feature type="domain" description="Protein kinase" evidence="17">
    <location>
        <begin position="38"/>
        <end position="325"/>
    </location>
</feature>
<evidence type="ECO:0000256" key="10">
    <source>
        <dbReference type="ARBA" id="ARBA00022777"/>
    </source>
</evidence>
<keyword evidence="11" id="KW-0067">ATP-binding</keyword>
<keyword evidence="9" id="KW-0547">Nucleotide-binding</keyword>
<reference evidence="18" key="1">
    <citation type="journal article" date="2020" name="Stud. Mycol.">
        <title>101 Dothideomycetes genomes: a test case for predicting lifestyles and emergence of pathogens.</title>
        <authorList>
            <person name="Haridas S."/>
            <person name="Albert R."/>
            <person name="Binder M."/>
            <person name="Bloem J."/>
            <person name="Labutti K."/>
            <person name="Salamov A."/>
            <person name="Andreopoulos B."/>
            <person name="Baker S."/>
            <person name="Barry K."/>
            <person name="Bills G."/>
            <person name="Bluhm B."/>
            <person name="Cannon C."/>
            <person name="Castanera R."/>
            <person name="Culley D."/>
            <person name="Daum C."/>
            <person name="Ezra D."/>
            <person name="Gonzalez J."/>
            <person name="Henrissat B."/>
            <person name="Kuo A."/>
            <person name="Liang C."/>
            <person name="Lipzen A."/>
            <person name="Lutzoni F."/>
            <person name="Magnuson J."/>
            <person name="Mondo S."/>
            <person name="Nolan M."/>
            <person name="Ohm R."/>
            <person name="Pangilinan J."/>
            <person name="Park H.-J."/>
            <person name="Ramirez L."/>
            <person name="Alfaro M."/>
            <person name="Sun H."/>
            <person name="Tritt A."/>
            <person name="Yoshinaga Y."/>
            <person name="Zwiers L.-H."/>
            <person name="Turgeon B."/>
            <person name="Goodwin S."/>
            <person name="Spatafora J."/>
            <person name="Crous P."/>
            <person name="Grigoriev I."/>
        </authorList>
    </citation>
    <scope>NUCLEOTIDE SEQUENCE</scope>
    <source>
        <strain evidence="18">ATCC 16933</strain>
    </source>
</reference>
<evidence type="ECO:0000313" key="18">
    <source>
        <dbReference type="EMBL" id="KAF2462227.1"/>
    </source>
</evidence>
<accession>A0A6A6PEP3</accession>
<dbReference type="EMBL" id="MU001670">
    <property type="protein sequence ID" value="KAF2462227.1"/>
    <property type="molecule type" value="Genomic_DNA"/>
</dbReference>
<evidence type="ECO:0000256" key="11">
    <source>
        <dbReference type="ARBA" id="ARBA00022840"/>
    </source>
</evidence>
<evidence type="ECO:0000256" key="5">
    <source>
        <dbReference type="ARBA" id="ARBA00013948"/>
    </source>
</evidence>
<dbReference type="OrthoDB" id="3399at2759"/>
<evidence type="ECO:0000256" key="2">
    <source>
        <dbReference type="ARBA" id="ARBA00010630"/>
    </source>
</evidence>
<keyword evidence="7" id="KW-0808">Transferase</keyword>
<protein>
    <recommendedName>
        <fullName evidence="6">EKC/KEOPS complex subunit BUD32</fullName>
        <ecNumber evidence="4">2.7.11.1</ecNumber>
    </recommendedName>
    <alternativeName>
        <fullName evidence="12 13">Atypical Serine/threonine protein kinase BUD32</fullName>
    </alternativeName>
    <alternativeName>
        <fullName evidence="5">EKC/KEOPS complex subunit bud32</fullName>
    </alternativeName>
</protein>
<dbReference type="GO" id="GO:0000408">
    <property type="term" value="C:EKC/KEOPS complex"/>
    <property type="evidence" value="ECO:0007669"/>
    <property type="project" value="TreeGrafter"/>
</dbReference>
<dbReference type="PANTHER" id="PTHR12209:SF0">
    <property type="entry name" value="EKC_KEOPS COMPLEX SUBUNIT TP53RK"/>
    <property type="match status" value="1"/>
</dbReference>
<evidence type="ECO:0000256" key="7">
    <source>
        <dbReference type="ARBA" id="ARBA00022679"/>
    </source>
</evidence>
<comment type="catalytic activity">
    <reaction evidence="15">
        <text>L-seryl-[protein] + ATP = O-phospho-L-seryl-[protein] + ADP + H(+)</text>
        <dbReference type="Rhea" id="RHEA:17989"/>
        <dbReference type="Rhea" id="RHEA-COMP:9863"/>
        <dbReference type="Rhea" id="RHEA-COMP:11604"/>
        <dbReference type="ChEBI" id="CHEBI:15378"/>
        <dbReference type="ChEBI" id="CHEBI:29999"/>
        <dbReference type="ChEBI" id="CHEBI:30616"/>
        <dbReference type="ChEBI" id="CHEBI:83421"/>
        <dbReference type="ChEBI" id="CHEBI:456216"/>
        <dbReference type="EC" id="2.7.11.1"/>
    </reaction>
</comment>
<evidence type="ECO:0000256" key="16">
    <source>
        <dbReference type="SAM" id="MobiDB-lite"/>
    </source>
</evidence>
<gene>
    <name evidence="18" type="ORF">BDY21DRAFT_368325</name>
</gene>
<dbReference type="PANTHER" id="PTHR12209">
    <property type="entry name" value="NON-SPECIFIC SERINE/THREONINE PROTEIN KINASE"/>
    <property type="match status" value="1"/>
</dbReference>
<evidence type="ECO:0000256" key="12">
    <source>
        <dbReference type="ARBA" id="ARBA00030980"/>
    </source>
</evidence>
<evidence type="ECO:0000256" key="3">
    <source>
        <dbReference type="ARBA" id="ARBA00011534"/>
    </source>
</evidence>
<dbReference type="Gene3D" id="1.10.510.10">
    <property type="entry name" value="Transferase(Phosphotransferase) domain 1"/>
    <property type="match status" value="1"/>
</dbReference>
<dbReference type="GO" id="GO:0070525">
    <property type="term" value="P:tRNA threonylcarbamoyladenosine metabolic process"/>
    <property type="evidence" value="ECO:0007669"/>
    <property type="project" value="TreeGrafter"/>
</dbReference>
<dbReference type="InterPro" id="IPR008266">
    <property type="entry name" value="Tyr_kinase_AS"/>
</dbReference>
<comment type="subunit">
    <text evidence="3">Component of the EKC/KEOPS complex composed of at least BUD32, CGI121, GON7, KAE1 and PCC1; the whole complex dimerizes.</text>
</comment>
<comment type="catalytic activity">
    <reaction evidence="14">
        <text>L-threonyl-[protein] + ATP = O-phospho-L-threonyl-[protein] + ADP + H(+)</text>
        <dbReference type="Rhea" id="RHEA:46608"/>
        <dbReference type="Rhea" id="RHEA-COMP:11060"/>
        <dbReference type="Rhea" id="RHEA-COMP:11605"/>
        <dbReference type="ChEBI" id="CHEBI:15378"/>
        <dbReference type="ChEBI" id="CHEBI:30013"/>
        <dbReference type="ChEBI" id="CHEBI:30616"/>
        <dbReference type="ChEBI" id="CHEBI:61977"/>
        <dbReference type="ChEBI" id="CHEBI:456216"/>
        <dbReference type="EC" id="2.7.11.1"/>
    </reaction>
</comment>
<evidence type="ECO:0000256" key="8">
    <source>
        <dbReference type="ARBA" id="ARBA00022694"/>
    </source>
</evidence>
<dbReference type="Gene3D" id="3.30.200.20">
    <property type="entry name" value="Phosphorylase Kinase, domain 1"/>
    <property type="match status" value="1"/>
</dbReference>
<evidence type="ECO:0000256" key="1">
    <source>
        <dbReference type="ARBA" id="ARBA00003747"/>
    </source>
</evidence>
<evidence type="ECO:0000259" key="17">
    <source>
        <dbReference type="PROSITE" id="PS50011"/>
    </source>
</evidence>
<comment type="function">
    <text evidence="1">Component of the EKC/KEOPS complex that is required for the formation of a threonylcarbamoyl group on adenosine at position 37 (t(6)A37) in tRNAs that read codons beginning with adenine. The complex is probably involved in the transfer of the threonylcarbamoyl moiety of threonylcarbamoyl-AMP (TC-AMP) to the N6 group of A37. BUD32 has ATPase activity in the context of the EKC/KEOPS complex and likely plays a supporting role to the catalytic subunit KAE1. The EKC/KEOPS complex also promotes both telomere uncapping and telomere elongation. The complex is required for efficient recruitment of transcriptional coactivators.</text>
</comment>
<feature type="region of interest" description="Disordered" evidence="16">
    <location>
        <begin position="1"/>
        <end position="39"/>
    </location>
</feature>
<dbReference type="Pfam" id="PF06293">
    <property type="entry name" value="Kdo"/>
    <property type="match status" value="1"/>
</dbReference>
<dbReference type="GO" id="GO:0004674">
    <property type="term" value="F:protein serine/threonine kinase activity"/>
    <property type="evidence" value="ECO:0007669"/>
    <property type="project" value="UniProtKB-EC"/>
</dbReference>
<evidence type="ECO:0000256" key="6">
    <source>
        <dbReference type="ARBA" id="ARBA00019973"/>
    </source>
</evidence>
<dbReference type="GO" id="GO:0005829">
    <property type="term" value="C:cytosol"/>
    <property type="evidence" value="ECO:0007669"/>
    <property type="project" value="TreeGrafter"/>
</dbReference>
<evidence type="ECO:0000256" key="14">
    <source>
        <dbReference type="ARBA" id="ARBA00047899"/>
    </source>
</evidence>
<evidence type="ECO:0000256" key="4">
    <source>
        <dbReference type="ARBA" id="ARBA00012513"/>
    </source>
</evidence>
<dbReference type="PROSITE" id="PS50011">
    <property type="entry name" value="PROTEIN_KINASE_DOM"/>
    <property type="match status" value="1"/>
</dbReference>
<dbReference type="GO" id="GO:0008033">
    <property type="term" value="P:tRNA processing"/>
    <property type="evidence" value="ECO:0007669"/>
    <property type="project" value="UniProtKB-KW"/>
</dbReference>
<evidence type="ECO:0000313" key="19">
    <source>
        <dbReference type="Proteomes" id="UP000799766"/>
    </source>
</evidence>
<dbReference type="Proteomes" id="UP000799766">
    <property type="component" value="Unassembled WGS sequence"/>
</dbReference>